<organism evidence="2 3">
    <name type="scientific">Liparis tanakae</name>
    <name type="common">Tanaka's snailfish</name>
    <dbReference type="NCBI Taxonomy" id="230148"/>
    <lineage>
        <taxon>Eukaryota</taxon>
        <taxon>Metazoa</taxon>
        <taxon>Chordata</taxon>
        <taxon>Craniata</taxon>
        <taxon>Vertebrata</taxon>
        <taxon>Euteleostomi</taxon>
        <taxon>Actinopterygii</taxon>
        <taxon>Neopterygii</taxon>
        <taxon>Teleostei</taxon>
        <taxon>Neoteleostei</taxon>
        <taxon>Acanthomorphata</taxon>
        <taxon>Eupercaria</taxon>
        <taxon>Perciformes</taxon>
        <taxon>Cottioidei</taxon>
        <taxon>Cottales</taxon>
        <taxon>Liparidae</taxon>
        <taxon>Liparis</taxon>
    </lineage>
</organism>
<dbReference type="Proteomes" id="UP000314294">
    <property type="component" value="Unassembled WGS sequence"/>
</dbReference>
<evidence type="ECO:0000313" key="2">
    <source>
        <dbReference type="EMBL" id="TNN33276.1"/>
    </source>
</evidence>
<evidence type="ECO:0000313" key="3">
    <source>
        <dbReference type="Proteomes" id="UP000314294"/>
    </source>
</evidence>
<proteinExistence type="predicted"/>
<feature type="domain" description="Sorting nexin C-terminal" evidence="1">
    <location>
        <begin position="7"/>
        <end position="114"/>
    </location>
</feature>
<dbReference type="PANTHER" id="PTHR22775:SF31">
    <property type="entry name" value="SORTING NEXIN-19"/>
    <property type="match status" value="1"/>
</dbReference>
<protein>
    <submittedName>
        <fullName evidence="2">Sorting nexin-19</fullName>
    </submittedName>
</protein>
<dbReference type="PANTHER" id="PTHR22775">
    <property type="entry name" value="SORTING NEXIN"/>
    <property type="match status" value="1"/>
</dbReference>
<dbReference type="EMBL" id="SRLO01002291">
    <property type="protein sequence ID" value="TNN33276.1"/>
    <property type="molecule type" value="Genomic_DNA"/>
</dbReference>
<dbReference type="OrthoDB" id="5582218at2759"/>
<dbReference type="AlphaFoldDB" id="A0A4Z2EWF4"/>
<reference evidence="2 3" key="1">
    <citation type="submission" date="2019-03" db="EMBL/GenBank/DDBJ databases">
        <title>First draft genome of Liparis tanakae, snailfish: a comprehensive survey of snailfish specific genes.</title>
        <authorList>
            <person name="Kim W."/>
            <person name="Song I."/>
            <person name="Jeong J.-H."/>
            <person name="Kim D."/>
            <person name="Kim S."/>
            <person name="Ryu S."/>
            <person name="Song J.Y."/>
            <person name="Lee S.K."/>
        </authorList>
    </citation>
    <scope>NUCLEOTIDE SEQUENCE [LARGE SCALE GENOMIC DNA]</scope>
    <source>
        <tissue evidence="2">Muscle</tissue>
    </source>
</reference>
<accession>A0A4Z2EWF4</accession>
<dbReference type="InterPro" id="IPR013937">
    <property type="entry name" value="Sorting_nexin_C"/>
</dbReference>
<gene>
    <name evidence="2" type="primary">SNX19_1</name>
    <name evidence="2" type="ORF">EYF80_056561</name>
</gene>
<comment type="caution">
    <text evidence="2">The sequence shown here is derived from an EMBL/GenBank/DDBJ whole genome shotgun (WGS) entry which is preliminary data.</text>
</comment>
<evidence type="ECO:0000259" key="1">
    <source>
        <dbReference type="Pfam" id="PF08628"/>
    </source>
</evidence>
<name>A0A4Z2EWF4_9TELE</name>
<keyword evidence="3" id="KW-1185">Reference proteome</keyword>
<dbReference type="GO" id="GO:0035091">
    <property type="term" value="F:phosphatidylinositol binding"/>
    <property type="evidence" value="ECO:0007669"/>
    <property type="project" value="TreeGrafter"/>
</dbReference>
<sequence length="158" mass="18440">MEEQWSWLCTENLQRTIRLLFGTFINRWLDVGVANLTSAAYWASYLRVLQDAVWPGGALPTAPRPQRSRQQKDDSRRRALSCLMRLLPDLISDLLGSDKYELCWQTALDSLQDAHINRHLVFCLFDLLMEFLVPEIPEPDFQRSLLRTLPRNPERQLA</sequence>
<dbReference type="Pfam" id="PF08628">
    <property type="entry name" value="Nexin_C"/>
    <property type="match status" value="1"/>
</dbReference>